<feature type="transmembrane region" description="Helical" evidence="1">
    <location>
        <begin position="167"/>
        <end position="189"/>
    </location>
</feature>
<gene>
    <name evidence="2" type="ORF">KHA91_11155</name>
</gene>
<keyword evidence="1" id="KW-1133">Transmembrane helix</keyword>
<reference evidence="2 3" key="1">
    <citation type="submission" date="2021-05" db="EMBL/GenBank/DDBJ databases">
        <title>Novel Bacillus species.</title>
        <authorList>
            <person name="Liu G."/>
        </authorList>
    </citation>
    <scope>NUCLEOTIDE SEQUENCE [LARGE SCALE GENOMIC DNA]</scope>
    <source>
        <strain evidence="2 3">FJAT-49682</strain>
    </source>
</reference>
<evidence type="ECO:0000313" key="2">
    <source>
        <dbReference type="EMBL" id="MBS4223301.1"/>
    </source>
</evidence>
<feature type="transmembrane region" description="Helical" evidence="1">
    <location>
        <begin position="201"/>
        <end position="221"/>
    </location>
</feature>
<feature type="transmembrane region" description="Helical" evidence="1">
    <location>
        <begin position="261"/>
        <end position="280"/>
    </location>
</feature>
<dbReference type="Proteomes" id="UP000676456">
    <property type="component" value="Unassembled WGS sequence"/>
</dbReference>
<evidence type="ECO:0000256" key="1">
    <source>
        <dbReference type="SAM" id="Phobius"/>
    </source>
</evidence>
<evidence type="ECO:0000313" key="3">
    <source>
        <dbReference type="Proteomes" id="UP000676456"/>
    </source>
</evidence>
<keyword evidence="3" id="KW-1185">Reference proteome</keyword>
<comment type="caution">
    <text evidence="2">The sequence shown here is derived from an EMBL/GenBank/DDBJ whole genome shotgun (WGS) entry which is preliminary data.</text>
</comment>
<protein>
    <submittedName>
        <fullName evidence="2">Zinc ribbon domain-containing protein</fullName>
    </submittedName>
</protein>
<dbReference type="EMBL" id="JAGYPN010000002">
    <property type="protein sequence ID" value="MBS4223301.1"/>
    <property type="molecule type" value="Genomic_DNA"/>
</dbReference>
<organism evidence="2 3">
    <name type="scientific">Lederbergia citrea</name>
    <dbReference type="NCBI Taxonomy" id="2833581"/>
    <lineage>
        <taxon>Bacteria</taxon>
        <taxon>Bacillati</taxon>
        <taxon>Bacillota</taxon>
        <taxon>Bacilli</taxon>
        <taxon>Bacillales</taxon>
        <taxon>Bacillaceae</taxon>
        <taxon>Lederbergia</taxon>
    </lineage>
</organism>
<feature type="transmembrane region" description="Helical" evidence="1">
    <location>
        <begin position="105"/>
        <end position="127"/>
    </location>
</feature>
<dbReference type="AlphaFoldDB" id="A0A942UQP9"/>
<dbReference type="RefSeq" id="WP_213098324.1">
    <property type="nucleotide sequence ID" value="NZ_JAGYPN010000002.1"/>
</dbReference>
<proteinExistence type="predicted"/>
<keyword evidence="1" id="KW-0812">Transmembrane</keyword>
<accession>A0A942UQP9</accession>
<name>A0A942UQP9_9BACI</name>
<keyword evidence="1" id="KW-0472">Membrane</keyword>
<sequence>MFCQNCGNEQETGKFCGKCGSALVQQVSPQQNQATTVNETAATNETAAVYTQQPPVQSQAVIQQQPVQPNVHVETVKATSKKYWSYFTHYVKQPSRIFENQQQEFVNGTISIAVFVALIGFIFYYLIKEIAGLIGKFANFVASDFPFDLMGGFKFAGPSFFSVFSKAYFLTLIALAIITVSMFVINKYFGPGYSFKEIISVYGTLLTPFSVLALATLLIFMANLYELGFLFLNVIFVFSLLILPFYILSTYLKTKSTGIDSVYSLVAYYGISSILFYIYFRVFLSSTIGRVTEMIKGLSNIF</sequence>
<feature type="transmembrane region" description="Helical" evidence="1">
    <location>
        <begin position="227"/>
        <end position="249"/>
    </location>
</feature>